<feature type="compositionally biased region" description="Basic and acidic residues" evidence="1">
    <location>
        <begin position="253"/>
        <end position="264"/>
    </location>
</feature>
<feature type="region of interest" description="Disordered" evidence="1">
    <location>
        <begin position="1"/>
        <end position="61"/>
    </location>
</feature>
<reference evidence="3 4" key="2">
    <citation type="submission" date="2019-01" db="EMBL/GenBank/DDBJ databases">
        <title>The decoding of complex shrimp genome reveals the adaptation for benthos swimmer, frequently molting mechanism and breeding impact on genome.</title>
        <authorList>
            <person name="Sun Y."/>
            <person name="Gao Y."/>
            <person name="Yu Y."/>
        </authorList>
    </citation>
    <scope>NUCLEOTIDE SEQUENCE [LARGE SCALE GENOMIC DNA]</scope>
    <source>
        <tissue evidence="3">Muscle</tissue>
    </source>
</reference>
<feature type="compositionally biased region" description="Low complexity" evidence="1">
    <location>
        <begin position="112"/>
        <end position="121"/>
    </location>
</feature>
<dbReference type="SMART" id="SM01140">
    <property type="entry name" value="Drf_GBD"/>
    <property type="match status" value="1"/>
</dbReference>
<dbReference type="Proteomes" id="UP000283509">
    <property type="component" value="Unassembled WGS sequence"/>
</dbReference>
<gene>
    <name evidence="3" type="ORF">C7M84_008150</name>
</gene>
<dbReference type="PROSITE" id="PS51232">
    <property type="entry name" value="GBD_FH3"/>
    <property type="match status" value="1"/>
</dbReference>
<name>A0A423TAJ1_PENVA</name>
<evidence type="ECO:0000313" key="3">
    <source>
        <dbReference type="EMBL" id="ROT73485.1"/>
    </source>
</evidence>
<dbReference type="PRINTS" id="PR01217">
    <property type="entry name" value="PRICHEXTENSN"/>
</dbReference>
<protein>
    <submittedName>
        <fullName evidence="3">Putative disheveled-associated activator of morphogenesis 1 isoform X4</fullName>
    </submittedName>
</protein>
<dbReference type="SUPFAM" id="SSF48371">
    <property type="entry name" value="ARM repeat"/>
    <property type="match status" value="1"/>
</dbReference>
<feature type="compositionally biased region" description="Pro residues" evidence="1">
    <location>
        <begin position="155"/>
        <end position="177"/>
    </location>
</feature>
<dbReference type="InterPro" id="IPR011989">
    <property type="entry name" value="ARM-like"/>
</dbReference>
<feature type="region of interest" description="Disordered" evidence="1">
    <location>
        <begin position="97"/>
        <end position="129"/>
    </location>
</feature>
<dbReference type="InterPro" id="IPR010473">
    <property type="entry name" value="GTPase-bd"/>
</dbReference>
<dbReference type="Gene3D" id="1.25.10.10">
    <property type="entry name" value="Leucine-rich Repeat Variant"/>
    <property type="match status" value="1"/>
</dbReference>
<dbReference type="EMBL" id="QCYY01002026">
    <property type="protein sequence ID" value="ROT73485.1"/>
    <property type="molecule type" value="Genomic_DNA"/>
</dbReference>
<dbReference type="InterPro" id="IPR010472">
    <property type="entry name" value="FH3_dom"/>
</dbReference>
<dbReference type="InterPro" id="IPR016024">
    <property type="entry name" value="ARM-type_fold"/>
</dbReference>
<evidence type="ECO:0000259" key="2">
    <source>
        <dbReference type="PROSITE" id="PS51232"/>
    </source>
</evidence>
<dbReference type="OrthoDB" id="1104827at2759"/>
<dbReference type="GO" id="GO:0003779">
    <property type="term" value="F:actin binding"/>
    <property type="evidence" value="ECO:0007669"/>
    <property type="project" value="InterPro"/>
</dbReference>
<feature type="compositionally biased region" description="Pro residues" evidence="1">
    <location>
        <begin position="97"/>
        <end position="111"/>
    </location>
</feature>
<accession>A0A423TAJ1</accession>
<proteinExistence type="predicted"/>
<feature type="compositionally biased region" description="Pro residues" evidence="1">
    <location>
        <begin position="21"/>
        <end position="44"/>
    </location>
</feature>
<dbReference type="PANTHER" id="PTHR45725">
    <property type="entry name" value="FORMIN HOMOLOGY 2 FAMILY MEMBER"/>
    <property type="match status" value="1"/>
</dbReference>
<feature type="region of interest" description="Disordered" evidence="1">
    <location>
        <begin position="232"/>
        <end position="270"/>
    </location>
</feature>
<dbReference type="AlphaFoldDB" id="A0A423TAJ1"/>
<keyword evidence="4" id="KW-1185">Reference proteome</keyword>
<dbReference type="GO" id="GO:0030036">
    <property type="term" value="P:actin cytoskeleton organization"/>
    <property type="evidence" value="ECO:0007669"/>
    <property type="project" value="InterPro"/>
</dbReference>
<feature type="region of interest" description="Disordered" evidence="1">
    <location>
        <begin position="155"/>
        <end position="217"/>
    </location>
</feature>
<dbReference type="STRING" id="6689.A0A423TAJ1"/>
<dbReference type="GO" id="GO:0031267">
    <property type="term" value="F:small GTPase binding"/>
    <property type="evidence" value="ECO:0007669"/>
    <property type="project" value="InterPro"/>
</dbReference>
<organism evidence="3 4">
    <name type="scientific">Penaeus vannamei</name>
    <name type="common">Whiteleg shrimp</name>
    <name type="synonym">Litopenaeus vannamei</name>
    <dbReference type="NCBI Taxonomy" id="6689"/>
    <lineage>
        <taxon>Eukaryota</taxon>
        <taxon>Metazoa</taxon>
        <taxon>Ecdysozoa</taxon>
        <taxon>Arthropoda</taxon>
        <taxon>Crustacea</taxon>
        <taxon>Multicrustacea</taxon>
        <taxon>Malacostraca</taxon>
        <taxon>Eumalacostraca</taxon>
        <taxon>Eucarida</taxon>
        <taxon>Decapoda</taxon>
        <taxon>Dendrobranchiata</taxon>
        <taxon>Penaeoidea</taxon>
        <taxon>Penaeidae</taxon>
        <taxon>Penaeus</taxon>
    </lineage>
</organism>
<dbReference type="SMART" id="SM01139">
    <property type="entry name" value="Drf_FH3"/>
    <property type="match status" value="1"/>
</dbReference>
<sequence>MSYSALPENPKTQSKGALPEPTVPPPPVCLPSPPGECPLPPPLSPSLLPLENAPLPPPLSPSLPPAECFHSLPSPPPLPSRAPLSLLSPPSVCLPSPPGECPLAPRPPPLSPSLLPLENAPLAPPPSPVPPFPPAECFSPCPPCLPPFPPAECFPPLPPPLAERPLAPPPSRAPPDPDQLRPDWSSIRRFPTDKLGGWPDLPRPDFSTLRRPSVNGLRSSLSDLRDSLHERVSSLGDWPNGGVPSSPPGDLRGASEVRGRDRSRGRGVATSQLKRAKMRRGEWYSSCFCFKGAEPPQIEHVVSEQPQMVQMAPPPNMENNMAPEELQTKVTELLDELDLTSTQKNGILNFPPEKQLQLLYDYHTLKSSNKKIERPEAYIAKLEEYSEMTVPTDQYQHHTWLKYTEGLKTALATQSNTFVNEFMEAGGLTALLQFLTKMEDTTFQSTIHTNVIACVKALMNNSNGRKHILAHPTCMNVISQSLTTENFRTKTMVLEILGGVCLLPGGHKKVLESMLHFQKFAGERTRFQTLIVDLDRSWGNFADELSLKIAIMSFINAIIRWGPGEDSLEFRLHLRYEFLMLGVQPVIEKLRALQNETLDNILGGSDLSARLGSGVSWPSRWKQWNSGDASWQRVPQPLLSAVCAHPLSYCFWFLLIITFLRLVTSFPHSSSSASLSSFPPSLAPSPSHLLLPPSSLTSSPSPSLLFFFCCCLAVVNIGPSQIFSSFSLISLVIALPPSSFSLLLPYSFSLAPFSLFSIPLSHTLYPFSIPFSSLPPLSSVLSFGSPLLFTLRPFPSLSLLSPSLSLSPSPASFPLYSFLFGSVCGASPPCVFGGFCSSLWWCPVVLGSSPFSPHSPLSLLPPSPLPSF</sequence>
<feature type="domain" description="GBD/FH3" evidence="2">
    <location>
        <begin position="318"/>
        <end position="723"/>
    </location>
</feature>
<dbReference type="InterPro" id="IPR014768">
    <property type="entry name" value="GBD/FH3_dom"/>
</dbReference>
<dbReference type="Pfam" id="PF06371">
    <property type="entry name" value="Drf_GBD"/>
    <property type="match status" value="1"/>
</dbReference>
<dbReference type="InterPro" id="IPR051425">
    <property type="entry name" value="Formin_Homology"/>
</dbReference>
<evidence type="ECO:0000256" key="1">
    <source>
        <dbReference type="SAM" id="MobiDB-lite"/>
    </source>
</evidence>
<reference evidence="3 4" key="1">
    <citation type="submission" date="2018-04" db="EMBL/GenBank/DDBJ databases">
        <authorList>
            <person name="Zhang X."/>
            <person name="Yuan J."/>
            <person name="Li F."/>
            <person name="Xiang J."/>
        </authorList>
    </citation>
    <scope>NUCLEOTIDE SEQUENCE [LARGE SCALE GENOMIC DNA]</scope>
    <source>
        <tissue evidence="3">Muscle</tissue>
    </source>
</reference>
<comment type="caution">
    <text evidence="3">The sequence shown here is derived from an EMBL/GenBank/DDBJ whole genome shotgun (WGS) entry which is preliminary data.</text>
</comment>
<dbReference type="PANTHER" id="PTHR45725:SF1">
    <property type="entry name" value="DISHEVELLED ASSOCIATED ACTIVATOR OF MORPHOGENESIS, ISOFORM D"/>
    <property type="match status" value="1"/>
</dbReference>
<dbReference type="Pfam" id="PF06367">
    <property type="entry name" value="Drf_FH3"/>
    <property type="match status" value="1"/>
</dbReference>
<evidence type="ECO:0000313" key="4">
    <source>
        <dbReference type="Proteomes" id="UP000283509"/>
    </source>
</evidence>